<reference evidence="7 8" key="1">
    <citation type="submission" date="2021-01" db="EMBL/GenBank/DDBJ databases">
        <title>Genome public.</title>
        <authorList>
            <person name="Liu C."/>
            <person name="Sun Q."/>
        </authorList>
    </citation>
    <scope>NUCLEOTIDE SEQUENCE [LARGE SCALE GENOMIC DNA]</scope>
    <source>
        <strain evidence="7 8">YIM B02515</strain>
    </source>
</reference>
<dbReference type="RefSeq" id="WP_202748453.1">
    <property type="nucleotide sequence ID" value="NZ_JAESWC010000002.1"/>
</dbReference>
<dbReference type="Proteomes" id="UP000632377">
    <property type="component" value="Unassembled WGS sequence"/>
</dbReference>
<dbReference type="InterPro" id="IPR001155">
    <property type="entry name" value="OxRdtase_FMN_N"/>
</dbReference>
<evidence type="ECO:0000256" key="3">
    <source>
        <dbReference type="ARBA" id="ARBA00022643"/>
    </source>
</evidence>
<dbReference type="NCBIfam" id="NF010047">
    <property type="entry name" value="PRK13523.1"/>
    <property type="match status" value="1"/>
</dbReference>
<organism evidence="7 8">
    <name type="scientific">Clostridium rhizosphaerae</name>
    <dbReference type="NCBI Taxonomy" id="2803861"/>
    <lineage>
        <taxon>Bacteria</taxon>
        <taxon>Bacillati</taxon>
        <taxon>Bacillota</taxon>
        <taxon>Clostridia</taxon>
        <taxon>Eubacteriales</taxon>
        <taxon>Clostridiaceae</taxon>
        <taxon>Clostridium</taxon>
    </lineage>
</organism>
<dbReference type="PANTHER" id="PTHR43303:SF4">
    <property type="entry name" value="NADPH DEHYDROGENASE C23G7.10C-RELATED"/>
    <property type="match status" value="1"/>
</dbReference>
<dbReference type="EMBL" id="JAESWC010000002">
    <property type="protein sequence ID" value="MBL4935864.1"/>
    <property type="molecule type" value="Genomic_DNA"/>
</dbReference>
<dbReference type="Pfam" id="PF00724">
    <property type="entry name" value="Oxidored_FMN"/>
    <property type="match status" value="1"/>
</dbReference>
<keyword evidence="8" id="KW-1185">Reference proteome</keyword>
<accession>A0ABS1T942</accession>
<name>A0ABS1T942_9CLOT</name>
<dbReference type="PANTHER" id="PTHR43303">
    <property type="entry name" value="NADPH DEHYDROGENASE C23G7.10C-RELATED"/>
    <property type="match status" value="1"/>
</dbReference>
<feature type="domain" description="NADH:flavin oxidoreductase/NADH oxidase N-terminal" evidence="6">
    <location>
        <begin position="3"/>
        <end position="327"/>
    </location>
</feature>
<evidence type="ECO:0000256" key="2">
    <source>
        <dbReference type="ARBA" id="ARBA00022630"/>
    </source>
</evidence>
<keyword evidence="5 7" id="KW-0560">Oxidoreductase</keyword>
<proteinExistence type="predicted"/>
<keyword evidence="2" id="KW-0285">Flavoprotein</keyword>
<dbReference type="InterPro" id="IPR013785">
    <property type="entry name" value="Aldolase_TIM"/>
</dbReference>
<dbReference type="InterPro" id="IPR044152">
    <property type="entry name" value="YqjM-like"/>
</dbReference>
<gene>
    <name evidence="7" type="primary">namA</name>
    <name evidence="7" type="ORF">JK636_08835</name>
</gene>
<evidence type="ECO:0000313" key="7">
    <source>
        <dbReference type="EMBL" id="MBL4935864.1"/>
    </source>
</evidence>
<dbReference type="GO" id="GO:0003959">
    <property type="term" value="F:NADPH dehydrogenase activity"/>
    <property type="evidence" value="ECO:0007669"/>
    <property type="project" value="UniProtKB-EC"/>
</dbReference>
<evidence type="ECO:0000259" key="6">
    <source>
        <dbReference type="Pfam" id="PF00724"/>
    </source>
</evidence>
<evidence type="ECO:0000256" key="4">
    <source>
        <dbReference type="ARBA" id="ARBA00022857"/>
    </source>
</evidence>
<evidence type="ECO:0000256" key="1">
    <source>
        <dbReference type="ARBA" id="ARBA00001917"/>
    </source>
</evidence>
<keyword evidence="3" id="KW-0288">FMN</keyword>
<evidence type="ECO:0000313" key="8">
    <source>
        <dbReference type="Proteomes" id="UP000632377"/>
    </source>
</evidence>
<dbReference type="Gene3D" id="3.20.20.70">
    <property type="entry name" value="Aldolase class I"/>
    <property type="match status" value="1"/>
</dbReference>
<keyword evidence="4" id="KW-0521">NADP</keyword>
<dbReference type="SUPFAM" id="SSF51395">
    <property type="entry name" value="FMN-linked oxidoreductases"/>
    <property type="match status" value="1"/>
</dbReference>
<comment type="caution">
    <text evidence="7">The sequence shown here is derived from an EMBL/GenBank/DDBJ whole genome shotgun (WGS) entry which is preliminary data.</text>
</comment>
<sequence length="341" mass="38175">MSKLFSNFKIKDLDIKNRVVMAPMCMYSAEADGKAKEWHYIHYAARAIGGTGLIIQEATAVEKRGRISDRDLGIWEDSQKEGLKKIVDECKKYGAVMGIQLAHAGRKCEVKSEEIIAPSSLAFSEESNTPKEMSIEDIKVAVKAFKDGAIRAKEIGYDIIEIHGAHGYLINQFLSPLTNKRKDEYGGSLENRARFLKEVTAAVREVWPKEKAIILRVSAEDFIEEGNHPEDLAEIINMVKDEGIDIVNVSSGGVALAQISVYPGYQIRYAEIIKEKTGLPVIAGGLITSPLMAEEILQNGRADMVFLARELLRNPNWPLYAAHELKDDIEWPEQYLRGKIR</sequence>
<protein>
    <submittedName>
        <fullName evidence="7">NADPH dehydrogenase NamA</fullName>
        <ecNumber evidence="7">1.6.99.1</ecNumber>
    </submittedName>
</protein>
<comment type="cofactor">
    <cofactor evidence="1">
        <name>FMN</name>
        <dbReference type="ChEBI" id="CHEBI:58210"/>
    </cofactor>
</comment>
<dbReference type="CDD" id="cd02932">
    <property type="entry name" value="OYE_YqiM_FMN"/>
    <property type="match status" value="1"/>
</dbReference>
<evidence type="ECO:0000256" key="5">
    <source>
        <dbReference type="ARBA" id="ARBA00023002"/>
    </source>
</evidence>
<dbReference type="EC" id="1.6.99.1" evidence="7"/>